<dbReference type="InterPro" id="IPR050834">
    <property type="entry name" value="Glycosyltransf_2"/>
</dbReference>
<feature type="transmembrane region" description="Helical" evidence="2">
    <location>
        <begin position="723"/>
        <end position="741"/>
    </location>
</feature>
<evidence type="ECO:0000313" key="4">
    <source>
        <dbReference type="Proteomes" id="UP001501237"/>
    </source>
</evidence>
<dbReference type="RefSeq" id="WP_344838400.1">
    <property type="nucleotide sequence ID" value="NZ_BAAAUV010000036.1"/>
</dbReference>
<keyword evidence="2" id="KW-1133">Transmembrane helix</keyword>
<sequence length="1053" mass="111628">MASLSERHVVTAVLVAHDGARWLPDTLKALLTQTRPVQRLVAVDTGSADRGPAVLAEVLGQGNVLRLPADTPYASAIAEGLRHPAAQMPVNIPDPVEWIWLIHDDSAPSPRALELLLAQVAADPSVGIAGPKLRDWDDRRLLLEIGVAIDGQGRRETGVERGEFDQGQHDGLKDVLAVSTAGMLVRRDVWTQLGGLEARFGLFRDDIDLGWRVHAAGHRVLAVSDAIVYHAEASARGQRETGVRPRRLDRRNAMLVLLANQPLRPMLWTFLRLMAGSLIRMFGFLVGKKPLALRDELNAVRDLLTDPLLLRSLRAARAHNRSRVYRVIRRFQPHWVTLRRLAERFGALIAPTEYGGEEEEENPQDDQGLGVIRRIVSHPSVVVLLTLMFVTFLAERSLIATAGRLGGGALVPAWGSASEVWASYTAGWHQVGLGSADAAPPYLAILAGLSVITFGKPWLALMCLLVGCVPLSGLTAYLAAKRLIPAGLPVGRRAARLLGRRRVPASAIRAWVAVAYALLPVVSGAVAAGRYGTCVVAVLLPLIGLFGARVLRQPAGRVDARQARRAAWGLAVMVTVATAFVPLTWVLVTGLGVTAFYAMRTARGSDLLIVVLVPPLLLLPTTIGLVLHPSRLLLEAGLHRADLVDARLSGLSILTLDPGGPGTNLGWATAGLLALAVAALPLRSRRTAVMSGWMLILFGFLTAVIVSAITVTEAGESAPGWPGVPLAIAAGGLILTAGAGLQRAVEVISGRDWIYRVGGICAVFIALSTPVLASVYWIGSGVDGPVGKIRTEALPTFLAATNDIARARTLVLSPRPDGLVSYTVLRGTSPGLGDEDFHPGEAATRRLDGLVAGMAIGRGSGGLTGMGIQYVYLRTSGSGGTARQTALADTLDADPALIRLSRTKGYAIWRMSLPGARLMLRTGNELTPLSSDGMTADVPIPAGPAGRVVLLAEPAGGWTAALDGSALKASTVDGWAPSWEVPAEGGRFTLDRPHRLWTAWISVQGVAFFLVLVLALPGGELPAAVVTPRPRGRRHKPAEPSAAEPKSPVGADA</sequence>
<feature type="transmembrane region" description="Helical" evidence="2">
    <location>
        <begin position="528"/>
        <end position="546"/>
    </location>
</feature>
<protein>
    <submittedName>
        <fullName evidence="3">Glycosyltransferase</fullName>
    </submittedName>
</protein>
<keyword evidence="2" id="KW-0472">Membrane</keyword>
<keyword evidence="2" id="KW-0812">Transmembrane</keyword>
<dbReference type="Pfam" id="PF13641">
    <property type="entry name" value="Glyco_tranf_2_3"/>
    <property type="match status" value="1"/>
</dbReference>
<evidence type="ECO:0000313" key="3">
    <source>
        <dbReference type="EMBL" id="GAA3238976.1"/>
    </source>
</evidence>
<dbReference type="PANTHER" id="PTHR43685">
    <property type="entry name" value="GLYCOSYLTRANSFERASE"/>
    <property type="match status" value="1"/>
</dbReference>
<dbReference type="SUPFAM" id="SSF53448">
    <property type="entry name" value="Nucleotide-diphospho-sugar transferases"/>
    <property type="match status" value="1"/>
</dbReference>
<dbReference type="Gene3D" id="3.90.550.10">
    <property type="entry name" value="Spore Coat Polysaccharide Biosynthesis Protein SpsA, Chain A"/>
    <property type="match status" value="1"/>
</dbReference>
<evidence type="ECO:0000256" key="1">
    <source>
        <dbReference type="SAM" id="MobiDB-lite"/>
    </source>
</evidence>
<feature type="transmembrane region" description="Helical" evidence="2">
    <location>
        <begin position="501"/>
        <end position="522"/>
    </location>
</feature>
<feature type="transmembrane region" description="Helical" evidence="2">
    <location>
        <begin position="692"/>
        <end position="711"/>
    </location>
</feature>
<feature type="transmembrane region" description="Helical" evidence="2">
    <location>
        <begin position="753"/>
        <end position="778"/>
    </location>
</feature>
<feature type="transmembrane region" description="Helical" evidence="2">
    <location>
        <begin position="997"/>
        <end position="1026"/>
    </location>
</feature>
<dbReference type="PANTHER" id="PTHR43685:SF3">
    <property type="entry name" value="SLR2126 PROTEIN"/>
    <property type="match status" value="1"/>
</dbReference>
<dbReference type="EMBL" id="BAAAUV010000036">
    <property type="protein sequence ID" value="GAA3238976.1"/>
    <property type="molecule type" value="Genomic_DNA"/>
</dbReference>
<comment type="caution">
    <text evidence="3">The sequence shown here is derived from an EMBL/GenBank/DDBJ whole genome shotgun (WGS) entry which is preliminary data.</text>
</comment>
<organism evidence="3 4">
    <name type="scientific">Actinocorallia longicatena</name>
    <dbReference type="NCBI Taxonomy" id="111803"/>
    <lineage>
        <taxon>Bacteria</taxon>
        <taxon>Bacillati</taxon>
        <taxon>Actinomycetota</taxon>
        <taxon>Actinomycetes</taxon>
        <taxon>Streptosporangiales</taxon>
        <taxon>Thermomonosporaceae</taxon>
        <taxon>Actinocorallia</taxon>
    </lineage>
</organism>
<name>A0ABP6QME4_9ACTN</name>
<feature type="transmembrane region" description="Helical" evidence="2">
    <location>
        <begin position="567"/>
        <end position="587"/>
    </location>
</feature>
<feature type="compositionally biased region" description="Low complexity" evidence="1">
    <location>
        <begin position="1039"/>
        <end position="1053"/>
    </location>
</feature>
<reference evidence="4" key="1">
    <citation type="journal article" date="2019" name="Int. J. Syst. Evol. Microbiol.">
        <title>The Global Catalogue of Microorganisms (GCM) 10K type strain sequencing project: providing services to taxonomists for standard genome sequencing and annotation.</title>
        <authorList>
            <consortium name="The Broad Institute Genomics Platform"/>
            <consortium name="The Broad Institute Genome Sequencing Center for Infectious Disease"/>
            <person name="Wu L."/>
            <person name="Ma J."/>
        </authorList>
    </citation>
    <scope>NUCLEOTIDE SEQUENCE [LARGE SCALE GENOMIC DNA]</scope>
    <source>
        <strain evidence="4">JCM 9377</strain>
    </source>
</reference>
<proteinExistence type="predicted"/>
<feature type="transmembrane region" description="Helical" evidence="2">
    <location>
        <begin position="607"/>
        <end position="627"/>
    </location>
</feature>
<feature type="region of interest" description="Disordered" evidence="1">
    <location>
        <begin position="1024"/>
        <end position="1053"/>
    </location>
</feature>
<feature type="transmembrane region" description="Helical" evidence="2">
    <location>
        <begin position="458"/>
        <end position="480"/>
    </location>
</feature>
<dbReference type="Proteomes" id="UP001501237">
    <property type="component" value="Unassembled WGS sequence"/>
</dbReference>
<accession>A0ABP6QME4</accession>
<gene>
    <name evidence="3" type="ORF">GCM10010468_74880</name>
</gene>
<keyword evidence="4" id="KW-1185">Reference proteome</keyword>
<feature type="transmembrane region" description="Helical" evidence="2">
    <location>
        <begin position="375"/>
        <end position="394"/>
    </location>
</feature>
<dbReference type="InterPro" id="IPR029044">
    <property type="entry name" value="Nucleotide-diphossugar_trans"/>
</dbReference>
<evidence type="ECO:0000256" key="2">
    <source>
        <dbReference type="SAM" id="Phobius"/>
    </source>
</evidence>